<dbReference type="GO" id="GO:0051536">
    <property type="term" value="F:iron-sulfur cluster binding"/>
    <property type="evidence" value="ECO:0007669"/>
    <property type="project" value="UniProtKB-KW"/>
</dbReference>
<accession>A0A0B0EDC1</accession>
<evidence type="ECO:0008006" key="10">
    <source>
        <dbReference type="Google" id="ProtNLM"/>
    </source>
</evidence>
<feature type="domain" description="Radical SAM core" evidence="6">
    <location>
        <begin position="2"/>
        <end position="106"/>
    </location>
</feature>
<dbReference type="Pfam" id="PF04055">
    <property type="entry name" value="Radical_SAM"/>
    <property type="match status" value="1"/>
</dbReference>
<keyword evidence="3" id="KW-0479">Metal-binding</keyword>
<evidence type="ECO:0000259" key="6">
    <source>
        <dbReference type="Pfam" id="PF04055"/>
    </source>
</evidence>
<dbReference type="eggNOG" id="COG0535">
    <property type="taxonomic scope" value="Bacteria"/>
</dbReference>
<dbReference type="InterPro" id="IPR023885">
    <property type="entry name" value="4Fe4S-binding_SPASM_dom"/>
</dbReference>
<dbReference type="AlphaFoldDB" id="A0A0B0EDC1"/>
<dbReference type="NCBIfam" id="TIGR04085">
    <property type="entry name" value="rSAM_more_4Fe4S"/>
    <property type="match status" value="1"/>
</dbReference>
<dbReference type="EMBL" id="JRYO01000247">
    <property type="protein sequence ID" value="KHE90679.1"/>
    <property type="molecule type" value="Genomic_DNA"/>
</dbReference>
<organism evidence="8 9">
    <name type="scientific">Candidatus Scalindua brodae</name>
    <dbReference type="NCBI Taxonomy" id="237368"/>
    <lineage>
        <taxon>Bacteria</taxon>
        <taxon>Pseudomonadati</taxon>
        <taxon>Planctomycetota</taxon>
        <taxon>Candidatus Brocadiia</taxon>
        <taxon>Candidatus Brocadiales</taxon>
        <taxon>Candidatus Scalinduaceae</taxon>
        <taxon>Candidatus Scalindua</taxon>
    </lineage>
</organism>
<dbReference type="Proteomes" id="UP000030652">
    <property type="component" value="Unassembled WGS sequence"/>
</dbReference>
<dbReference type="PANTHER" id="PTHR11228">
    <property type="entry name" value="RADICAL SAM DOMAIN PROTEIN"/>
    <property type="match status" value="1"/>
</dbReference>
<dbReference type="SUPFAM" id="SSF102114">
    <property type="entry name" value="Radical SAM enzymes"/>
    <property type="match status" value="1"/>
</dbReference>
<proteinExistence type="predicted"/>
<comment type="caution">
    <text evidence="8">The sequence shown here is derived from an EMBL/GenBank/DDBJ whole genome shotgun (WGS) entry which is preliminary data.</text>
</comment>
<dbReference type="InterPro" id="IPR013785">
    <property type="entry name" value="Aldolase_TIM"/>
</dbReference>
<evidence type="ECO:0000256" key="2">
    <source>
        <dbReference type="ARBA" id="ARBA00022691"/>
    </source>
</evidence>
<dbReference type="InterPro" id="IPR007197">
    <property type="entry name" value="rSAM"/>
</dbReference>
<name>A0A0B0EDC1_9BACT</name>
<dbReference type="Gene3D" id="3.20.20.70">
    <property type="entry name" value="Aldolase class I"/>
    <property type="match status" value="1"/>
</dbReference>
<feature type="domain" description="4Fe4S-binding SPASM" evidence="7">
    <location>
        <begin position="195"/>
        <end position="251"/>
    </location>
</feature>
<keyword evidence="2" id="KW-0949">S-adenosyl-L-methionine</keyword>
<evidence type="ECO:0000256" key="5">
    <source>
        <dbReference type="ARBA" id="ARBA00023014"/>
    </source>
</evidence>
<dbReference type="InterPro" id="IPR058240">
    <property type="entry name" value="rSAM_sf"/>
</dbReference>
<protein>
    <recommendedName>
        <fullName evidence="10">Radical SAM core domain-containing protein</fullName>
    </recommendedName>
</protein>
<keyword evidence="4" id="KW-0408">Iron</keyword>
<evidence type="ECO:0000259" key="7">
    <source>
        <dbReference type="Pfam" id="PF13186"/>
    </source>
</evidence>
<evidence type="ECO:0000256" key="3">
    <source>
        <dbReference type="ARBA" id="ARBA00022723"/>
    </source>
</evidence>
<keyword evidence="5" id="KW-0411">Iron-sulfur</keyword>
<reference evidence="8 9" key="1">
    <citation type="submission" date="2014-10" db="EMBL/GenBank/DDBJ databases">
        <title>Draft genome of anammox bacterium scalindua brodae, obtained using differential coverage binning of sequence data from two enrichment reactors.</title>
        <authorList>
            <person name="Speth D.R."/>
            <person name="Russ L."/>
            <person name="Kartal B."/>
            <person name="Op den Camp H.J."/>
            <person name="Dutilh B.E."/>
            <person name="Jetten M.S."/>
        </authorList>
    </citation>
    <scope>NUCLEOTIDE SEQUENCE [LARGE SCALE GENOMIC DNA]</scope>
    <source>
        <strain evidence="8">RU1</strain>
    </source>
</reference>
<dbReference type="PANTHER" id="PTHR11228:SF7">
    <property type="entry name" value="PQQA PEPTIDE CYCLASE"/>
    <property type="match status" value="1"/>
</dbReference>
<dbReference type="GO" id="GO:0046872">
    <property type="term" value="F:metal ion binding"/>
    <property type="evidence" value="ECO:0007669"/>
    <property type="project" value="UniProtKB-KW"/>
</dbReference>
<evidence type="ECO:0000313" key="9">
    <source>
        <dbReference type="Proteomes" id="UP000030652"/>
    </source>
</evidence>
<evidence type="ECO:0000313" key="8">
    <source>
        <dbReference type="EMBL" id="KHE90679.1"/>
    </source>
</evidence>
<sequence>MKGIHYLQITGGEPMLYPEILMMLLENCASNGIVCGINSNLTVLTPDIIKTIRECNVEINTSIHSWNHLLHDKIAGNQGAFIKTKQNIKLLKEVGAPVNVNMVVMKSNCSDVYQTGLFAKSLGIDSFSAGKVVPSVYSNNFNELKLDSDQVVTMIEALILLKEKDGMLTEVSSILPACIIESPERFKEILLNKPCSAGKTMCAISADGSVKPCIREPNSFGNIFIDDLSVIWDRWESWKDDSLLPQLCKDCLYLTKCGGGCRLDCAYNGDICSYDPYAIHKSNFGR</sequence>
<gene>
    <name evidence="8" type="ORF">SCABRO_03575</name>
</gene>
<evidence type="ECO:0000256" key="1">
    <source>
        <dbReference type="ARBA" id="ARBA00001966"/>
    </source>
</evidence>
<evidence type="ECO:0000256" key="4">
    <source>
        <dbReference type="ARBA" id="ARBA00023004"/>
    </source>
</evidence>
<dbReference type="InterPro" id="IPR050377">
    <property type="entry name" value="Radical_SAM_PqqE_MftC-like"/>
</dbReference>
<dbReference type="CDD" id="cd01335">
    <property type="entry name" value="Radical_SAM"/>
    <property type="match status" value="1"/>
</dbReference>
<comment type="cofactor">
    <cofactor evidence="1">
        <name>[4Fe-4S] cluster</name>
        <dbReference type="ChEBI" id="CHEBI:49883"/>
    </cofactor>
</comment>
<dbReference type="GO" id="GO:0003824">
    <property type="term" value="F:catalytic activity"/>
    <property type="evidence" value="ECO:0007669"/>
    <property type="project" value="InterPro"/>
</dbReference>
<dbReference type="Pfam" id="PF13186">
    <property type="entry name" value="SPASM"/>
    <property type="match status" value="1"/>
</dbReference>